<accession>A0A316DTX3</accession>
<keyword evidence="1" id="KW-0812">Transmembrane</keyword>
<feature type="transmembrane region" description="Helical" evidence="1">
    <location>
        <begin position="269"/>
        <end position="287"/>
    </location>
</feature>
<dbReference type="EMBL" id="QGGO01000024">
    <property type="protein sequence ID" value="PWK21415.1"/>
    <property type="molecule type" value="Genomic_DNA"/>
</dbReference>
<evidence type="ECO:0000313" key="2">
    <source>
        <dbReference type="EMBL" id="PWK21415.1"/>
    </source>
</evidence>
<dbReference type="Proteomes" id="UP000245489">
    <property type="component" value="Unassembled WGS sequence"/>
</dbReference>
<dbReference type="GO" id="GO:0016740">
    <property type="term" value="F:transferase activity"/>
    <property type="evidence" value="ECO:0007669"/>
    <property type="project" value="UniProtKB-KW"/>
</dbReference>
<keyword evidence="2" id="KW-0808">Transferase</keyword>
<sequence length="309" mass="36027">MEQLLSTTDNFGNEKNFYAGIILFNPENELFVRSIEILLSCEIKVIVFDNSTKLECLNYNKQLLFDRFGDNVFVLKSAKGNVGLGYPFNQMVKIAVREGDCKGIYFFDQDSEVNLEAVRNLEKSFNKLFLKEPFGIIAATAMRQNGMPYRIRKRHGVSNYSNLLKVHQVPSSFSLIPITTFEKVGFFYEDFFIDHIDMDFSMRCWENNLAIYVDKNAKFIHNVGVGDVIFLKKRLFPISDTYRHYYQIRNLILSLKRNNKKGWFFLKEILIRIVVVFAISIYTGNFFERLRYLIKGMRDGFKGVSGKLT</sequence>
<dbReference type="AlphaFoldDB" id="A0A316DTX3"/>
<keyword evidence="3" id="KW-1185">Reference proteome</keyword>
<proteinExistence type="predicted"/>
<name>A0A316DTX3_9BACT</name>
<dbReference type="InterPro" id="IPR029044">
    <property type="entry name" value="Nucleotide-diphossugar_trans"/>
</dbReference>
<evidence type="ECO:0000313" key="3">
    <source>
        <dbReference type="Proteomes" id="UP000245489"/>
    </source>
</evidence>
<organism evidence="2 3">
    <name type="scientific">Arcicella aurantiaca</name>
    <dbReference type="NCBI Taxonomy" id="591202"/>
    <lineage>
        <taxon>Bacteria</taxon>
        <taxon>Pseudomonadati</taxon>
        <taxon>Bacteroidota</taxon>
        <taxon>Cytophagia</taxon>
        <taxon>Cytophagales</taxon>
        <taxon>Flectobacillaceae</taxon>
        <taxon>Arcicella</taxon>
    </lineage>
</organism>
<evidence type="ECO:0000256" key="1">
    <source>
        <dbReference type="SAM" id="Phobius"/>
    </source>
</evidence>
<dbReference type="Gene3D" id="3.90.550.10">
    <property type="entry name" value="Spore Coat Polysaccharide Biosynthesis Protein SpsA, Chain A"/>
    <property type="match status" value="1"/>
</dbReference>
<comment type="caution">
    <text evidence="2">The sequence shown here is derived from an EMBL/GenBank/DDBJ whole genome shotgun (WGS) entry which is preliminary data.</text>
</comment>
<keyword evidence="1" id="KW-1133">Transmembrane helix</keyword>
<dbReference type="OrthoDB" id="9771846at2"/>
<protein>
    <submittedName>
        <fullName evidence="2">Rhamnosyltransferase</fullName>
    </submittedName>
</protein>
<keyword evidence="1" id="KW-0472">Membrane</keyword>
<dbReference type="SUPFAM" id="SSF53448">
    <property type="entry name" value="Nucleotide-diphospho-sugar transferases"/>
    <property type="match status" value="1"/>
</dbReference>
<gene>
    <name evidence="2" type="ORF">LV89_03708</name>
</gene>
<dbReference type="RefSeq" id="WP_109744392.1">
    <property type="nucleotide sequence ID" value="NZ_QGGO01000024.1"/>
</dbReference>
<reference evidence="2 3" key="1">
    <citation type="submission" date="2018-05" db="EMBL/GenBank/DDBJ databases">
        <title>Genomic Encyclopedia of Archaeal and Bacterial Type Strains, Phase II (KMG-II): from individual species to whole genera.</title>
        <authorList>
            <person name="Goeker M."/>
        </authorList>
    </citation>
    <scope>NUCLEOTIDE SEQUENCE [LARGE SCALE GENOMIC DNA]</scope>
    <source>
        <strain evidence="2 3">DSM 22214</strain>
    </source>
</reference>